<sequence length="123" mass="14036">MNYVVFEISGRQYLVKPGQRIEVDKINGGEKTLSIEKVLLLKDEKGVEVGTPYLKESLKLEVLETIKKDKVRVAKFHAKANYRKVSGQRREVTIVKWATEKQVEPKVKKEAVKPVKKSVKKAS</sequence>
<dbReference type="GO" id="GO:0005840">
    <property type="term" value="C:ribosome"/>
    <property type="evidence" value="ECO:0007669"/>
    <property type="project" value="UniProtKB-KW"/>
</dbReference>
<dbReference type="GO" id="GO:0006412">
    <property type="term" value="P:translation"/>
    <property type="evidence" value="ECO:0007669"/>
    <property type="project" value="UniProtKB-UniRule"/>
</dbReference>
<dbReference type="SUPFAM" id="SSF141091">
    <property type="entry name" value="L21p-like"/>
    <property type="match status" value="1"/>
</dbReference>
<dbReference type="GO" id="GO:1990904">
    <property type="term" value="C:ribonucleoprotein complex"/>
    <property type="evidence" value="ECO:0007669"/>
    <property type="project" value="UniProtKB-KW"/>
</dbReference>
<gene>
    <name evidence="3" type="primary">rplU</name>
    <name evidence="5" type="ORF">UV41_C0004G0013</name>
</gene>
<evidence type="ECO:0000256" key="3">
    <source>
        <dbReference type="HAMAP-Rule" id="MF_01363"/>
    </source>
</evidence>
<comment type="similarity">
    <text evidence="3 4">Belongs to the bacterial ribosomal protein bL21 family.</text>
</comment>
<organism evidence="5 6">
    <name type="scientific">Candidatus Daviesbacteria bacterium GW2011_GWA2_42_7</name>
    <dbReference type="NCBI Taxonomy" id="1618425"/>
    <lineage>
        <taxon>Bacteria</taxon>
        <taxon>Candidatus Daviesiibacteriota</taxon>
    </lineage>
</organism>
<dbReference type="InterPro" id="IPR036164">
    <property type="entry name" value="bL21-like_sf"/>
</dbReference>
<evidence type="ECO:0000313" key="5">
    <source>
        <dbReference type="EMBL" id="KKS71189.1"/>
    </source>
</evidence>
<dbReference type="GO" id="GO:0005737">
    <property type="term" value="C:cytoplasm"/>
    <property type="evidence" value="ECO:0007669"/>
    <property type="project" value="UniProtKB-ARBA"/>
</dbReference>
<dbReference type="GO" id="GO:0003735">
    <property type="term" value="F:structural constituent of ribosome"/>
    <property type="evidence" value="ECO:0007669"/>
    <property type="project" value="InterPro"/>
</dbReference>
<dbReference type="AlphaFoldDB" id="A0A0G1BDE4"/>
<comment type="caution">
    <text evidence="5">The sequence shown here is derived from an EMBL/GenBank/DDBJ whole genome shotgun (WGS) entry which is preliminary data.</text>
</comment>
<reference evidence="5 6" key="1">
    <citation type="journal article" date="2015" name="Nature">
        <title>rRNA introns, odd ribosomes, and small enigmatic genomes across a large radiation of phyla.</title>
        <authorList>
            <person name="Brown C.T."/>
            <person name="Hug L.A."/>
            <person name="Thomas B.C."/>
            <person name="Sharon I."/>
            <person name="Castelle C.J."/>
            <person name="Singh A."/>
            <person name="Wilkins M.J."/>
            <person name="Williams K.H."/>
            <person name="Banfield J.F."/>
        </authorList>
    </citation>
    <scope>NUCLEOTIDE SEQUENCE [LARGE SCALE GENOMIC DNA]</scope>
</reference>
<evidence type="ECO:0000313" key="6">
    <source>
        <dbReference type="Proteomes" id="UP000034785"/>
    </source>
</evidence>
<protein>
    <recommendedName>
        <fullName evidence="3">Large ribosomal subunit protein bL21</fullName>
    </recommendedName>
</protein>
<dbReference type="EMBL" id="LCEJ01000004">
    <property type="protein sequence ID" value="KKS71189.1"/>
    <property type="molecule type" value="Genomic_DNA"/>
</dbReference>
<evidence type="ECO:0000256" key="1">
    <source>
        <dbReference type="ARBA" id="ARBA00022980"/>
    </source>
</evidence>
<keyword evidence="1 3" id="KW-0689">Ribosomal protein</keyword>
<accession>A0A0G1BDE4</accession>
<comment type="function">
    <text evidence="3 4">This protein binds to 23S rRNA in the presence of protein L20.</text>
</comment>
<dbReference type="NCBIfam" id="TIGR00061">
    <property type="entry name" value="L21"/>
    <property type="match status" value="1"/>
</dbReference>
<keyword evidence="3 4" id="KW-0699">rRNA-binding</keyword>
<comment type="subunit">
    <text evidence="3">Part of the 50S ribosomal subunit. Contacts protein L20.</text>
</comment>
<keyword evidence="2 3" id="KW-0687">Ribonucleoprotein</keyword>
<dbReference type="HAMAP" id="MF_01363">
    <property type="entry name" value="Ribosomal_bL21"/>
    <property type="match status" value="1"/>
</dbReference>
<dbReference type="GO" id="GO:0019843">
    <property type="term" value="F:rRNA binding"/>
    <property type="evidence" value="ECO:0007669"/>
    <property type="project" value="UniProtKB-UniRule"/>
</dbReference>
<dbReference type="Proteomes" id="UP000034785">
    <property type="component" value="Unassembled WGS sequence"/>
</dbReference>
<evidence type="ECO:0000256" key="2">
    <source>
        <dbReference type="ARBA" id="ARBA00023274"/>
    </source>
</evidence>
<proteinExistence type="inferred from homology"/>
<dbReference type="InterPro" id="IPR001787">
    <property type="entry name" value="Ribosomal_bL21"/>
</dbReference>
<dbReference type="InterPro" id="IPR028909">
    <property type="entry name" value="bL21-like"/>
</dbReference>
<dbReference type="Pfam" id="PF00829">
    <property type="entry name" value="Ribosomal_L21p"/>
    <property type="match status" value="1"/>
</dbReference>
<evidence type="ECO:0000256" key="4">
    <source>
        <dbReference type="RuleBase" id="RU000562"/>
    </source>
</evidence>
<keyword evidence="3 4" id="KW-0694">RNA-binding</keyword>
<name>A0A0G1BDE4_9BACT</name>